<sequence length="768" mass="82247">MTEKAVTFAKTPETKQKSSNLINQKNGKAYSVSPAERILHLQRTAGNQAVQRLIRSGVLQAKLKIGQPNDMYEQEADRVAEQVMRMPEPQMSNEKNVSEPAPNNSIQRKCPGCKKGIKIGKEEEDEKLQKKEASGSTPKVTPKLESNISAIRGGGRPLPESVRAFYEHRFGHDFSNVRVHTDSRADASTKSVDAFAFTLGSDISFRSGHYSPNTQTGQRLLAHELTHVVQQRGGSESLGIRRAPFGIARGIAGNCIGSADNCTLGTDIHRFIQGLMVGLYSPAMFAEVAIPGGGTSGSSIDCQLPGFVDLYGSWPIGIVPAAPQGRMFPPPIATFPSPAPVPGPVMLGSIKPFTTPAPVAHADLLSYITALDAYAGASGSMLSIAEPMTVPTNPSWTLPGLPFPFSPATLPQMIHIFTTMDGMYWYFCRPMIELAWLAARAASMIAEMMDELKKAAEKLGQKIAYAFEVVLSKLAAAAHAVRQFLEEWGTTILAIVALIVVAIIVVVFCEVIITAIATAAAAIVAFFAEAAAGLLPLAGLAALLLLLLPSEASAAENPLQKPLGKGSPSKGGGKQSPGGPSALGELLNKLQGRISGPMSQSPQNAMSDTLQIIDDAEKSVRLVPGGDLLVQVLKLLRQLLKEQRQQASQLPPRKTTVPTTEKERPTVGAPPQKTTAKKQAIKMKVIEGMNLDTVVVGNAYGVVNMRTKEVVLLKVTSKERKGKDTTVTFLSLVECSPDYHCSQGGNIYTVTHPYRPSDAAEFSLTSEK</sequence>
<evidence type="ECO:0000313" key="5">
    <source>
        <dbReference type="Proteomes" id="UP000010866"/>
    </source>
</evidence>
<keyword evidence="5" id="KW-1185">Reference proteome</keyword>
<feature type="region of interest" description="Disordered" evidence="1">
    <location>
        <begin position="91"/>
        <end position="113"/>
    </location>
</feature>
<name>L0KXH9_METHD</name>
<reference evidence="5" key="1">
    <citation type="submission" date="2012-02" db="EMBL/GenBank/DDBJ databases">
        <title>Complete sequence of chromosome of Methanomethylovorans hollandica DSM 15978.</title>
        <authorList>
            <person name="Lucas S."/>
            <person name="Copeland A."/>
            <person name="Lapidus A."/>
            <person name="Glavina del Rio T."/>
            <person name="Dalin E."/>
            <person name="Tice H."/>
            <person name="Bruce D."/>
            <person name="Goodwin L."/>
            <person name="Pitluck S."/>
            <person name="Peters L."/>
            <person name="Mikhailova N."/>
            <person name="Held B."/>
            <person name="Kyrpides N."/>
            <person name="Mavromatis K."/>
            <person name="Ivanova N."/>
            <person name="Brettin T."/>
            <person name="Detter J.C."/>
            <person name="Han C."/>
            <person name="Larimer F."/>
            <person name="Land M."/>
            <person name="Hauser L."/>
            <person name="Markowitz V."/>
            <person name="Cheng J.-F."/>
            <person name="Hugenholtz P."/>
            <person name="Woyke T."/>
            <person name="Wu D."/>
            <person name="Spring S."/>
            <person name="Schroeder M."/>
            <person name="Brambilla E."/>
            <person name="Klenk H.-P."/>
            <person name="Eisen J.A."/>
        </authorList>
    </citation>
    <scope>NUCLEOTIDE SEQUENCE [LARGE SCALE GENOMIC DNA]</scope>
    <source>
        <strain evidence="5">DSM 15978 / NBRC 107637 / DMS1</strain>
    </source>
</reference>
<dbReference type="Proteomes" id="UP000010866">
    <property type="component" value="Chromosome"/>
</dbReference>
<dbReference type="InterPro" id="IPR025295">
    <property type="entry name" value="eCIS_core_dom"/>
</dbReference>
<organism evidence="4 5">
    <name type="scientific">Methanomethylovorans hollandica (strain DSM 15978 / NBRC 107637 / DMS1)</name>
    <dbReference type="NCBI Taxonomy" id="867904"/>
    <lineage>
        <taxon>Archaea</taxon>
        <taxon>Methanobacteriati</taxon>
        <taxon>Methanobacteriota</taxon>
        <taxon>Stenosarchaea group</taxon>
        <taxon>Methanomicrobia</taxon>
        <taxon>Methanosarcinales</taxon>
        <taxon>Methanosarcinaceae</taxon>
        <taxon>Methanomethylovorans</taxon>
    </lineage>
</organism>
<dbReference type="GeneID" id="14406120"/>
<dbReference type="KEGG" id="mhz:Metho_1607"/>
<evidence type="ECO:0000256" key="1">
    <source>
        <dbReference type="SAM" id="MobiDB-lite"/>
    </source>
</evidence>
<dbReference type="OrthoDB" id="137954at2157"/>
<dbReference type="RefSeq" id="WP_015324966.1">
    <property type="nucleotide sequence ID" value="NC_019977.1"/>
</dbReference>
<feature type="region of interest" description="Disordered" evidence="1">
    <location>
        <begin position="557"/>
        <end position="582"/>
    </location>
</feature>
<gene>
    <name evidence="4" type="ordered locus">Metho_1607</name>
</gene>
<keyword evidence="2" id="KW-0812">Transmembrane</keyword>
<feature type="transmembrane region" description="Helical" evidence="2">
    <location>
        <begin position="491"/>
        <end position="513"/>
    </location>
</feature>
<feature type="region of interest" description="Disordered" evidence="1">
    <location>
        <begin position="644"/>
        <end position="676"/>
    </location>
</feature>
<evidence type="ECO:0000259" key="3">
    <source>
        <dbReference type="Pfam" id="PF13699"/>
    </source>
</evidence>
<dbReference type="STRING" id="867904.Metho_1607"/>
<feature type="transmembrane region" description="Helical" evidence="2">
    <location>
        <begin position="520"/>
        <end position="548"/>
    </location>
</feature>
<feature type="domain" description="eCIS core" evidence="3">
    <location>
        <begin position="157"/>
        <end position="234"/>
    </location>
</feature>
<dbReference type="HOGENOM" id="CLU_363564_0_0_2"/>
<feature type="compositionally biased region" description="Low complexity" evidence="1">
    <location>
        <begin position="557"/>
        <end position="568"/>
    </location>
</feature>
<evidence type="ECO:0000313" key="4">
    <source>
        <dbReference type="EMBL" id="AGB49801.1"/>
    </source>
</evidence>
<accession>L0KXH9</accession>
<feature type="region of interest" description="Disordered" evidence="1">
    <location>
        <begin position="1"/>
        <end position="28"/>
    </location>
</feature>
<dbReference type="EMBL" id="CP003362">
    <property type="protein sequence ID" value="AGB49801.1"/>
    <property type="molecule type" value="Genomic_DNA"/>
</dbReference>
<dbReference type="AlphaFoldDB" id="L0KXH9"/>
<proteinExistence type="predicted"/>
<protein>
    <recommendedName>
        <fullName evidence="3">eCIS core domain-containing protein</fullName>
    </recommendedName>
</protein>
<dbReference type="Pfam" id="PF13699">
    <property type="entry name" value="eCIS_core"/>
    <property type="match status" value="1"/>
</dbReference>
<evidence type="ECO:0000256" key="2">
    <source>
        <dbReference type="SAM" id="Phobius"/>
    </source>
</evidence>
<feature type="compositionally biased region" description="Polar residues" evidence="1">
    <location>
        <begin position="91"/>
        <end position="107"/>
    </location>
</feature>
<keyword evidence="2" id="KW-0472">Membrane</keyword>
<feature type="compositionally biased region" description="Polar residues" evidence="1">
    <location>
        <begin position="17"/>
        <end position="26"/>
    </location>
</feature>
<keyword evidence="2" id="KW-1133">Transmembrane helix</keyword>